<dbReference type="Proteomes" id="UP000178367">
    <property type="component" value="Unassembled WGS sequence"/>
</dbReference>
<dbReference type="AlphaFoldDB" id="A0A1F5SN79"/>
<gene>
    <name evidence="3" type="ORF">A2227_06660</name>
</gene>
<feature type="signal peptide" evidence="2">
    <location>
        <begin position="1"/>
        <end position="20"/>
    </location>
</feature>
<evidence type="ECO:0000313" key="4">
    <source>
        <dbReference type="Proteomes" id="UP000178367"/>
    </source>
</evidence>
<evidence type="ECO:0000256" key="2">
    <source>
        <dbReference type="SAM" id="SignalP"/>
    </source>
</evidence>
<keyword evidence="2" id="KW-0732">Signal</keyword>
<feature type="region of interest" description="Disordered" evidence="1">
    <location>
        <begin position="112"/>
        <end position="131"/>
    </location>
</feature>
<evidence type="ECO:0000256" key="1">
    <source>
        <dbReference type="SAM" id="MobiDB-lite"/>
    </source>
</evidence>
<evidence type="ECO:0000313" key="3">
    <source>
        <dbReference type="EMBL" id="OGF28152.1"/>
    </source>
</evidence>
<comment type="caution">
    <text evidence="3">The sequence shown here is derived from an EMBL/GenBank/DDBJ whole genome shotgun (WGS) entry which is preliminary data.</text>
</comment>
<reference evidence="3 4" key="1">
    <citation type="journal article" date="2016" name="Nat. Commun.">
        <title>Thousands of microbial genomes shed light on interconnected biogeochemical processes in an aquifer system.</title>
        <authorList>
            <person name="Anantharaman K."/>
            <person name="Brown C.T."/>
            <person name="Hug L.A."/>
            <person name="Sharon I."/>
            <person name="Castelle C.J."/>
            <person name="Probst A.J."/>
            <person name="Thomas B.C."/>
            <person name="Singh A."/>
            <person name="Wilkins M.J."/>
            <person name="Karaoz U."/>
            <person name="Brodie E.L."/>
            <person name="Williams K.H."/>
            <person name="Hubbard S.S."/>
            <person name="Banfield J.F."/>
        </authorList>
    </citation>
    <scope>NUCLEOTIDE SEQUENCE [LARGE SCALE GENOMIC DNA]</scope>
</reference>
<feature type="compositionally biased region" description="Low complexity" evidence="1">
    <location>
        <begin position="112"/>
        <end position="127"/>
    </location>
</feature>
<organism evidence="3 4">
    <name type="scientific">Candidatus Falkowbacteria bacterium RIFOXYA2_FULL_47_19</name>
    <dbReference type="NCBI Taxonomy" id="1797994"/>
    <lineage>
        <taxon>Bacteria</taxon>
        <taxon>Candidatus Falkowiibacteriota</taxon>
    </lineage>
</organism>
<proteinExistence type="predicted"/>
<feature type="chain" id="PRO_5009521269" evidence="2">
    <location>
        <begin position="21"/>
        <end position="273"/>
    </location>
</feature>
<name>A0A1F5SN79_9BACT</name>
<sequence>MKKFTLGFIAGLMLALPVLALSAPNLAEKLKGKILLAVEDKGKTYYVANDGYRYRITTATAQKVFEKLALGISNSNLAEIEENDLGISPDSQSACQDKTVEKIVYVNNCTGSNDTTDNSSTDNSQTSQPQETYNYDSYYPIILSLKDNKDNIIKSSTYNQYSGIVDYTSATTNTTLKVGDELILTVEAKDPQNRPLFYNWNSNSQRFNELIGIENGNYKYTTNNELRYTISNEDLQTGEKMRIVSQVRSEKNNYRFGGGNYDDAIFIDYKLSQ</sequence>
<accession>A0A1F5SN79</accession>
<dbReference type="EMBL" id="MFGB01000002">
    <property type="protein sequence ID" value="OGF28152.1"/>
    <property type="molecule type" value="Genomic_DNA"/>
</dbReference>
<protein>
    <submittedName>
        <fullName evidence="3">Uncharacterized protein</fullName>
    </submittedName>
</protein>